<keyword evidence="3" id="KW-1185">Reference proteome</keyword>
<dbReference type="EMBL" id="JAAGSC010000044">
    <property type="protein sequence ID" value="NDY96780.1"/>
    <property type="molecule type" value="Genomic_DNA"/>
</dbReference>
<name>A0A845V3D0_9GAMM</name>
<feature type="transmembrane region" description="Helical" evidence="1">
    <location>
        <begin position="394"/>
        <end position="415"/>
    </location>
</feature>
<feature type="transmembrane region" description="Helical" evidence="1">
    <location>
        <begin position="132"/>
        <end position="152"/>
    </location>
</feature>
<dbReference type="InterPro" id="IPR047928">
    <property type="entry name" value="Perm_prefix_1"/>
</dbReference>
<evidence type="ECO:0008006" key="4">
    <source>
        <dbReference type="Google" id="ProtNLM"/>
    </source>
</evidence>
<dbReference type="AlphaFoldDB" id="A0A845V3D0"/>
<protein>
    <recommendedName>
        <fullName evidence="4">DUF4153 domain-containing protein</fullName>
    </recommendedName>
</protein>
<feature type="transmembrane region" description="Helical" evidence="1">
    <location>
        <begin position="327"/>
        <end position="346"/>
    </location>
</feature>
<keyword evidence="1" id="KW-0472">Membrane</keyword>
<dbReference type="RefSeq" id="WP_164212177.1">
    <property type="nucleotide sequence ID" value="NZ_JAAGSC010000044.1"/>
</dbReference>
<feature type="transmembrane region" description="Helical" evidence="1">
    <location>
        <begin position="229"/>
        <end position="255"/>
    </location>
</feature>
<evidence type="ECO:0000256" key="1">
    <source>
        <dbReference type="SAM" id="Phobius"/>
    </source>
</evidence>
<feature type="transmembrane region" description="Helical" evidence="1">
    <location>
        <begin position="189"/>
        <end position="208"/>
    </location>
</feature>
<gene>
    <name evidence="2" type="ORF">G3I74_13685</name>
</gene>
<feature type="transmembrane region" description="Helical" evidence="1">
    <location>
        <begin position="358"/>
        <end position="382"/>
    </location>
</feature>
<sequence length="456" mass="49690">MHDPAFASALEDQIDQWRAFLRRRQTIHASDINELEDHLREQIDGLAEAGLDREEAFLVAVKRMGSLDALSLEFAREHSDRLWKQLVMAPADPAAPQPGLQTDGLAAVLFAVAAAVAIKLPALFGMDLETHASFYARNIGFLLLPILVAYFAWKRGSQTMPLRWLAAGFVLAAIVANAWPLTPGGSTELLVIAHLPVALWLLVGVAYAGQRWDEVAGRMDFIRFSGELFIYYVLIALGGGVLTAFTVGMFSAIGFDIEPLVATWLLPCGAMGAVVIGAWLVEAKQSVVENMAPVLTRIFTPLFAAMLVLFLVTLLLSGRGIDVEREVLIAFDLLLIVVLGLLLYSVSAREPSTPPGLFDLLQVILIASALLADLVALWAIAARIGDMGLTPNRLAGLGLNLVLLVNLAGSAWLYLKFLRGQGGFARLERWQTDYLPVYAAWAAVVVVLFPPFFEFI</sequence>
<evidence type="ECO:0000313" key="2">
    <source>
        <dbReference type="EMBL" id="NDY96780.1"/>
    </source>
</evidence>
<feature type="transmembrane region" description="Helical" evidence="1">
    <location>
        <begin position="164"/>
        <end position="183"/>
    </location>
</feature>
<proteinExistence type="predicted"/>
<reference evidence="2 3" key="1">
    <citation type="submission" date="2020-02" db="EMBL/GenBank/DDBJ databases">
        <authorList>
            <person name="Zhang X.-Y."/>
        </authorList>
    </citation>
    <scope>NUCLEOTIDE SEQUENCE [LARGE SCALE GENOMIC DNA]</scope>
    <source>
        <strain evidence="2 3">C33</strain>
    </source>
</reference>
<evidence type="ECO:0000313" key="3">
    <source>
        <dbReference type="Proteomes" id="UP000484885"/>
    </source>
</evidence>
<accession>A0A845V3D0</accession>
<feature type="transmembrane region" description="Helical" evidence="1">
    <location>
        <begin position="302"/>
        <end position="321"/>
    </location>
</feature>
<dbReference type="Proteomes" id="UP000484885">
    <property type="component" value="Unassembled WGS sequence"/>
</dbReference>
<keyword evidence="1" id="KW-1133">Transmembrane helix</keyword>
<feature type="transmembrane region" description="Helical" evidence="1">
    <location>
        <begin position="105"/>
        <end position="126"/>
    </location>
</feature>
<keyword evidence="1" id="KW-0812">Transmembrane</keyword>
<organism evidence="2 3">
    <name type="scientific">Wenzhouxiangella limi</name>
    <dbReference type="NCBI Taxonomy" id="2707351"/>
    <lineage>
        <taxon>Bacteria</taxon>
        <taxon>Pseudomonadati</taxon>
        <taxon>Pseudomonadota</taxon>
        <taxon>Gammaproteobacteria</taxon>
        <taxon>Chromatiales</taxon>
        <taxon>Wenzhouxiangellaceae</taxon>
        <taxon>Wenzhouxiangella</taxon>
    </lineage>
</organism>
<feature type="transmembrane region" description="Helical" evidence="1">
    <location>
        <begin position="261"/>
        <end position="281"/>
    </location>
</feature>
<feature type="transmembrane region" description="Helical" evidence="1">
    <location>
        <begin position="435"/>
        <end position="453"/>
    </location>
</feature>
<dbReference type="NCBIfam" id="NF038403">
    <property type="entry name" value="perm_prefix_1"/>
    <property type="match status" value="1"/>
</dbReference>
<comment type="caution">
    <text evidence="2">The sequence shown here is derived from an EMBL/GenBank/DDBJ whole genome shotgun (WGS) entry which is preliminary data.</text>
</comment>